<dbReference type="PANTHER" id="PTHR21198:SF2">
    <property type="entry name" value="GLUTAMATE RACEMASE"/>
    <property type="match status" value="1"/>
</dbReference>
<sequence length="273" mass="29010">MTPADPYSAPRIGVFDSGLGGLSVLRAIRQRLPRARLLYVADSGHAPYGERGDDYVCERSLAIAAFLKSQGAQILVIACNTATAAAASSVRTRYPDGLIVGVEPGVKPAASLTRNGRVGVMATTGTLRSERFRLLALAHAAHIDLRLQPCPGLAAAIESGQVDAGPVRERVAASCAPLREQDVDTVVLGCTHYPFVAHHIQAEMGPNVQLVDTSEAVARRTESLCAALPPAPVDRSPAAAAPARLWTTGDARTLHDFVERWLDFDCLIETLDT</sequence>
<dbReference type="HAMAP" id="MF_00258">
    <property type="entry name" value="Glu_racemase"/>
    <property type="match status" value="1"/>
</dbReference>
<dbReference type="RefSeq" id="WP_110401280.1">
    <property type="nucleotide sequence ID" value="NZ_QJJS01000011.1"/>
</dbReference>
<feature type="active site" description="Proton donor/acceptor" evidence="7">
    <location>
        <position position="79"/>
    </location>
</feature>
<protein>
    <recommendedName>
        <fullName evidence="2 7">Glutamate racemase</fullName>
        <ecNumber evidence="2 7">5.1.1.3</ecNumber>
    </recommendedName>
</protein>
<comment type="caution">
    <text evidence="8">The sequence shown here is derived from an EMBL/GenBank/DDBJ whole genome shotgun (WGS) entry which is preliminary data.</text>
</comment>
<name>A0A318GYE0_9BURK</name>
<dbReference type="GO" id="GO:0008881">
    <property type="term" value="F:glutamate racemase activity"/>
    <property type="evidence" value="ECO:0007669"/>
    <property type="project" value="UniProtKB-UniRule"/>
</dbReference>
<dbReference type="PROSITE" id="PS00923">
    <property type="entry name" value="ASP_GLU_RACEMASE_1"/>
    <property type="match status" value="1"/>
</dbReference>
<feature type="binding site" evidence="7">
    <location>
        <begin position="16"/>
        <end position="17"/>
    </location>
    <ligand>
        <name>substrate</name>
    </ligand>
</feature>
<feature type="binding site" evidence="7">
    <location>
        <begin position="80"/>
        <end position="81"/>
    </location>
    <ligand>
        <name>substrate</name>
    </ligand>
</feature>
<dbReference type="InterPro" id="IPR018187">
    <property type="entry name" value="Asp/Glu_racemase_AS_1"/>
</dbReference>
<dbReference type="GO" id="GO:0071555">
    <property type="term" value="P:cell wall organization"/>
    <property type="evidence" value="ECO:0007669"/>
    <property type="project" value="UniProtKB-KW"/>
</dbReference>
<keyword evidence="3 7" id="KW-0133">Cell shape</keyword>
<organism evidence="8 9">
    <name type="scientific">Sphaerotilus hippei</name>
    <dbReference type="NCBI Taxonomy" id="744406"/>
    <lineage>
        <taxon>Bacteria</taxon>
        <taxon>Pseudomonadati</taxon>
        <taxon>Pseudomonadota</taxon>
        <taxon>Betaproteobacteria</taxon>
        <taxon>Burkholderiales</taxon>
        <taxon>Sphaerotilaceae</taxon>
        <taxon>Sphaerotilus</taxon>
    </lineage>
</organism>
<dbReference type="InterPro" id="IPR001920">
    <property type="entry name" value="Asp/Glu_race"/>
</dbReference>
<feature type="active site" description="Proton donor/acceptor" evidence="7">
    <location>
        <position position="190"/>
    </location>
</feature>
<dbReference type="EC" id="5.1.1.3" evidence="2 7"/>
<comment type="pathway">
    <text evidence="7">Cell wall biogenesis; peptidoglycan biosynthesis.</text>
</comment>
<dbReference type="Pfam" id="PF01177">
    <property type="entry name" value="Asp_Glu_race"/>
    <property type="match status" value="1"/>
</dbReference>
<evidence type="ECO:0000256" key="3">
    <source>
        <dbReference type="ARBA" id="ARBA00022960"/>
    </source>
</evidence>
<gene>
    <name evidence="7" type="primary">murI</name>
    <name evidence="8" type="ORF">C7444_111137</name>
</gene>
<evidence type="ECO:0000256" key="5">
    <source>
        <dbReference type="ARBA" id="ARBA00023235"/>
    </source>
</evidence>
<dbReference type="PROSITE" id="PS00924">
    <property type="entry name" value="ASP_GLU_RACEMASE_2"/>
    <property type="match status" value="1"/>
</dbReference>
<reference evidence="8 9" key="1">
    <citation type="submission" date="2018-05" db="EMBL/GenBank/DDBJ databases">
        <title>Genomic Encyclopedia of Type Strains, Phase IV (KMG-IV): sequencing the most valuable type-strain genomes for metagenomic binning, comparative biology and taxonomic classification.</title>
        <authorList>
            <person name="Goeker M."/>
        </authorList>
    </citation>
    <scope>NUCLEOTIDE SEQUENCE [LARGE SCALE GENOMIC DNA]</scope>
    <source>
        <strain evidence="8 9">DSM 566</strain>
    </source>
</reference>
<dbReference type="InterPro" id="IPR004391">
    <property type="entry name" value="Glu_race"/>
</dbReference>
<dbReference type="Gene3D" id="3.40.50.1860">
    <property type="match status" value="2"/>
</dbReference>
<dbReference type="EMBL" id="QJJS01000011">
    <property type="protein sequence ID" value="PXW95047.1"/>
    <property type="molecule type" value="Genomic_DNA"/>
</dbReference>
<keyword evidence="9" id="KW-1185">Reference proteome</keyword>
<evidence type="ECO:0000256" key="2">
    <source>
        <dbReference type="ARBA" id="ARBA00013090"/>
    </source>
</evidence>
<keyword evidence="5 7" id="KW-0413">Isomerase</keyword>
<dbReference type="GO" id="GO:0009252">
    <property type="term" value="P:peptidoglycan biosynthetic process"/>
    <property type="evidence" value="ECO:0007669"/>
    <property type="project" value="UniProtKB-UniRule"/>
</dbReference>
<comment type="similarity">
    <text evidence="7">Belongs to the aspartate/glutamate racemases family.</text>
</comment>
<comment type="function">
    <text evidence="7">Provides the (R)-glutamate required for cell wall biosynthesis.</text>
</comment>
<dbReference type="InterPro" id="IPR015942">
    <property type="entry name" value="Asp/Glu/hydantoin_racemase"/>
</dbReference>
<dbReference type="Proteomes" id="UP000247811">
    <property type="component" value="Unassembled WGS sequence"/>
</dbReference>
<dbReference type="UniPathway" id="UPA00219"/>
<dbReference type="PANTHER" id="PTHR21198">
    <property type="entry name" value="GLUTAMATE RACEMASE"/>
    <property type="match status" value="1"/>
</dbReference>
<evidence type="ECO:0000256" key="6">
    <source>
        <dbReference type="ARBA" id="ARBA00023316"/>
    </source>
</evidence>
<feature type="binding site" evidence="7">
    <location>
        <begin position="191"/>
        <end position="192"/>
    </location>
    <ligand>
        <name>substrate</name>
    </ligand>
</feature>
<evidence type="ECO:0000256" key="7">
    <source>
        <dbReference type="HAMAP-Rule" id="MF_00258"/>
    </source>
</evidence>
<keyword evidence="4 7" id="KW-0573">Peptidoglycan synthesis</keyword>
<evidence type="ECO:0000313" key="9">
    <source>
        <dbReference type="Proteomes" id="UP000247811"/>
    </source>
</evidence>
<feature type="binding site" evidence="7">
    <location>
        <begin position="48"/>
        <end position="49"/>
    </location>
    <ligand>
        <name>substrate</name>
    </ligand>
</feature>
<evidence type="ECO:0000256" key="4">
    <source>
        <dbReference type="ARBA" id="ARBA00022984"/>
    </source>
</evidence>
<dbReference type="NCBIfam" id="TIGR00067">
    <property type="entry name" value="glut_race"/>
    <property type="match status" value="1"/>
</dbReference>
<dbReference type="OrthoDB" id="9801055at2"/>
<keyword evidence="6 7" id="KW-0961">Cell wall biogenesis/degradation</keyword>
<comment type="catalytic activity">
    <reaction evidence="1 7">
        <text>L-glutamate = D-glutamate</text>
        <dbReference type="Rhea" id="RHEA:12813"/>
        <dbReference type="ChEBI" id="CHEBI:29985"/>
        <dbReference type="ChEBI" id="CHEBI:29986"/>
        <dbReference type="EC" id="5.1.1.3"/>
    </reaction>
</comment>
<accession>A0A318GYE0</accession>
<proteinExistence type="inferred from homology"/>
<evidence type="ECO:0000313" key="8">
    <source>
        <dbReference type="EMBL" id="PXW95047.1"/>
    </source>
</evidence>
<dbReference type="FunFam" id="3.40.50.1860:FF:000001">
    <property type="entry name" value="Glutamate racemase"/>
    <property type="match status" value="1"/>
</dbReference>
<dbReference type="InterPro" id="IPR033134">
    <property type="entry name" value="Asp/Glu_racemase_AS_2"/>
</dbReference>
<evidence type="ECO:0000256" key="1">
    <source>
        <dbReference type="ARBA" id="ARBA00001602"/>
    </source>
</evidence>
<dbReference type="SUPFAM" id="SSF53681">
    <property type="entry name" value="Aspartate/glutamate racemase"/>
    <property type="match status" value="2"/>
</dbReference>
<dbReference type="AlphaFoldDB" id="A0A318GYE0"/>
<dbReference type="GO" id="GO:0008360">
    <property type="term" value="P:regulation of cell shape"/>
    <property type="evidence" value="ECO:0007669"/>
    <property type="project" value="UniProtKB-KW"/>
</dbReference>